<feature type="region of interest" description="Disordered" evidence="2">
    <location>
        <begin position="21"/>
        <end position="48"/>
    </location>
</feature>
<feature type="domain" description="NB-ARC" evidence="3">
    <location>
        <begin position="67"/>
        <end position="239"/>
    </location>
</feature>
<dbReference type="EMBL" id="JAAWWB010000018">
    <property type="protein sequence ID" value="KAG6761048.1"/>
    <property type="molecule type" value="Genomic_DNA"/>
</dbReference>
<evidence type="ECO:0000256" key="1">
    <source>
        <dbReference type="ARBA" id="ARBA00022821"/>
    </source>
</evidence>
<dbReference type="PANTHER" id="PTHR36766:SF51">
    <property type="entry name" value="DISEASE RESISTANCE RPP13-LIKE PROTEIN 1"/>
    <property type="match status" value="1"/>
</dbReference>
<evidence type="ECO:0000313" key="5">
    <source>
        <dbReference type="Proteomes" id="UP000886885"/>
    </source>
</evidence>
<name>A0A8X7YWR6_POPTO</name>
<reference evidence="4" key="1">
    <citation type="journal article" date="2020" name="bioRxiv">
        <title>Hybrid origin of Populus tomentosa Carr. identified through genome sequencing and phylogenomic analysis.</title>
        <authorList>
            <person name="An X."/>
            <person name="Gao K."/>
            <person name="Chen Z."/>
            <person name="Li J."/>
            <person name="Yang X."/>
            <person name="Yang X."/>
            <person name="Zhou J."/>
            <person name="Guo T."/>
            <person name="Zhao T."/>
            <person name="Huang S."/>
            <person name="Miao D."/>
            <person name="Khan W.U."/>
            <person name="Rao P."/>
            <person name="Ye M."/>
            <person name="Lei B."/>
            <person name="Liao W."/>
            <person name="Wang J."/>
            <person name="Ji L."/>
            <person name="Li Y."/>
            <person name="Guo B."/>
            <person name="Mustafa N.S."/>
            <person name="Li S."/>
            <person name="Yun Q."/>
            <person name="Keller S.R."/>
            <person name="Mao J."/>
            <person name="Zhang R."/>
            <person name="Strauss S.H."/>
        </authorList>
    </citation>
    <scope>NUCLEOTIDE SEQUENCE</scope>
    <source>
        <strain evidence="4">GM15</strain>
        <tissue evidence="4">Leaf</tissue>
    </source>
</reference>
<dbReference type="Proteomes" id="UP000886885">
    <property type="component" value="Chromosome 9D"/>
</dbReference>
<feature type="compositionally biased region" description="Basic and acidic residues" evidence="2">
    <location>
        <begin position="27"/>
        <end position="45"/>
    </location>
</feature>
<dbReference type="PANTHER" id="PTHR36766">
    <property type="entry name" value="PLANT BROAD-SPECTRUM MILDEW RESISTANCE PROTEIN RPW8"/>
    <property type="match status" value="1"/>
</dbReference>
<accession>A0A8X7YWR6</accession>
<dbReference type="Pfam" id="PF00931">
    <property type="entry name" value="NB-ARC"/>
    <property type="match status" value="1"/>
</dbReference>
<comment type="caution">
    <text evidence="4">The sequence shown here is derived from an EMBL/GenBank/DDBJ whole genome shotgun (WGS) entry which is preliminary data.</text>
</comment>
<dbReference type="InterPro" id="IPR002182">
    <property type="entry name" value="NB-ARC"/>
</dbReference>
<evidence type="ECO:0000313" key="4">
    <source>
        <dbReference type="EMBL" id="KAG6761048.1"/>
    </source>
</evidence>
<dbReference type="GO" id="GO:0043531">
    <property type="term" value="F:ADP binding"/>
    <property type="evidence" value="ECO:0007669"/>
    <property type="project" value="InterPro"/>
</dbReference>
<protein>
    <recommendedName>
        <fullName evidence="3">NB-ARC domain-containing protein</fullName>
    </recommendedName>
</protein>
<dbReference type="GO" id="GO:0006952">
    <property type="term" value="P:defense response"/>
    <property type="evidence" value="ECO:0007669"/>
    <property type="project" value="UniProtKB-KW"/>
</dbReference>
<keyword evidence="1" id="KW-0611">Plant defense</keyword>
<keyword evidence="5" id="KW-1185">Reference proteome</keyword>
<gene>
    <name evidence="4" type="ORF">POTOM_034238</name>
</gene>
<sequence>MTRHRQGKLICCCLLKPPSSDMDTKDEEISTRSRDLRNSCGERYHRSGGKITPTTSILDGSSVYGREKDIEVVLGWLLKGEAAINGRVFVVAIGGKEGVGKTTLAQLVYNDATVVNAFDLRAWVFDNSKDFDVVSITRTILLSVTDACNFSDDNLDLLQVNLREKLSGKSCLIVLDHVCDLDDERWDLLCQPFAGSEVKIVVTTRNNSVPPIMAAISTTHHLEELSDVDCLSMLVDHAKAKSKFDTDPKLQAIMEKIARKCKGLPQAAKHFGGRLLSTPHTEWEKIYMKFLHQIDGEVKSNPPHDLSSPYLFGQLTLCILGQKETMHDFGIGSSSLPF</sequence>
<proteinExistence type="predicted"/>
<dbReference type="OrthoDB" id="823722at2759"/>
<dbReference type="AlphaFoldDB" id="A0A8X7YWR6"/>
<evidence type="ECO:0000256" key="2">
    <source>
        <dbReference type="SAM" id="MobiDB-lite"/>
    </source>
</evidence>
<organism evidence="4 5">
    <name type="scientific">Populus tomentosa</name>
    <name type="common">Chinese white poplar</name>
    <dbReference type="NCBI Taxonomy" id="118781"/>
    <lineage>
        <taxon>Eukaryota</taxon>
        <taxon>Viridiplantae</taxon>
        <taxon>Streptophyta</taxon>
        <taxon>Embryophyta</taxon>
        <taxon>Tracheophyta</taxon>
        <taxon>Spermatophyta</taxon>
        <taxon>Magnoliopsida</taxon>
        <taxon>eudicotyledons</taxon>
        <taxon>Gunneridae</taxon>
        <taxon>Pentapetalae</taxon>
        <taxon>rosids</taxon>
        <taxon>fabids</taxon>
        <taxon>Malpighiales</taxon>
        <taxon>Salicaceae</taxon>
        <taxon>Saliceae</taxon>
        <taxon>Populus</taxon>
    </lineage>
</organism>
<evidence type="ECO:0000259" key="3">
    <source>
        <dbReference type="Pfam" id="PF00931"/>
    </source>
</evidence>